<reference evidence="5" key="1">
    <citation type="submission" date="2021-02" db="EMBL/GenBank/DDBJ databases">
        <authorList>
            <person name="Nowell W R."/>
        </authorList>
    </citation>
    <scope>NUCLEOTIDE SEQUENCE</scope>
</reference>
<evidence type="ECO:0000313" key="5">
    <source>
        <dbReference type="EMBL" id="CAF5005638.1"/>
    </source>
</evidence>
<dbReference type="AlphaFoldDB" id="A0A822AKJ5"/>
<comment type="caution">
    <text evidence="5">The sequence shown here is derived from an EMBL/GenBank/DDBJ whole genome shotgun (WGS) entry which is preliminary data.</text>
</comment>
<proteinExistence type="predicted"/>
<dbReference type="Gene3D" id="1.10.287.3700">
    <property type="match status" value="1"/>
</dbReference>
<dbReference type="InterPro" id="IPR041332">
    <property type="entry name" value="Pan3_CK"/>
</dbReference>
<dbReference type="Gene3D" id="1.20.5.5160">
    <property type="match status" value="1"/>
</dbReference>
<gene>
    <name evidence="5" type="ORF">QYT958_LOCUS38588</name>
</gene>
<feature type="non-terminal residue" evidence="5">
    <location>
        <position position="1"/>
    </location>
</feature>
<dbReference type="EMBL" id="CAJOBR010034082">
    <property type="protein sequence ID" value="CAF5005638.1"/>
    <property type="molecule type" value="Genomic_DNA"/>
</dbReference>
<feature type="non-terminal residue" evidence="5">
    <location>
        <position position="113"/>
    </location>
</feature>
<dbReference type="GO" id="GO:0031251">
    <property type="term" value="C:PAN complex"/>
    <property type="evidence" value="ECO:0007669"/>
    <property type="project" value="InterPro"/>
</dbReference>
<dbReference type="Proteomes" id="UP000663848">
    <property type="component" value="Unassembled WGS sequence"/>
</dbReference>
<keyword evidence="3" id="KW-0067">ATP-binding</keyword>
<dbReference type="GO" id="GO:0008143">
    <property type="term" value="F:poly(A) binding"/>
    <property type="evidence" value="ECO:0007669"/>
    <property type="project" value="TreeGrafter"/>
</dbReference>
<dbReference type="GO" id="GO:0000932">
    <property type="term" value="C:P-body"/>
    <property type="evidence" value="ECO:0007669"/>
    <property type="project" value="TreeGrafter"/>
</dbReference>
<dbReference type="Pfam" id="PF18101">
    <property type="entry name" value="Pan3_CK"/>
    <property type="match status" value="1"/>
</dbReference>
<evidence type="ECO:0000313" key="6">
    <source>
        <dbReference type="Proteomes" id="UP000663848"/>
    </source>
</evidence>
<accession>A0A822AKJ5</accession>
<dbReference type="PANTHER" id="PTHR12272:SF11">
    <property type="entry name" value="PAN2-PAN3 DEADENYLATION COMPLEX SUBUNIT PAN3"/>
    <property type="match status" value="1"/>
</dbReference>
<evidence type="ECO:0000259" key="4">
    <source>
        <dbReference type="Pfam" id="PF18101"/>
    </source>
</evidence>
<name>A0A822AKJ5_9BILA</name>
<comment type="subcellular location">
    <subcellularLocation>
        <location evidence="1">Cytoplasm</location>
    </subcellularLocation>
</comment>
<organism evidence="5 6">
    <name type="scientific">Rotaria socialis</name>
    <dbReference type="NCBI Taxonomy" id="392032"/>
    <lineage>
        <taxon>Eukaryota</taxon>
        <taxon>Metazoa</taxon>
        <taxon>Spiralia</taxon>
        <taxon>Gnathifera</taxon>
        <taxon>Rotifera</taxon>
        <taxon>Eurotatoria</taxon>
        <taxon>Bdelloidea</taxon>
        <taxon>Philodinida</taxon>
        <taxon>Philodinidae</taxon>
        <taxon>Rotaria</taxon>
    </lineage>
</organism>
<evidence type="ECO:0000256" key="1">
    <source>
        <dbReference type="ARBA" id="ARBA00004496"/>
    </source>
</evidence>
<sequence length="113" mass="13023">HFLLPSNTSKPKTINECMPMIGARFYAQIDNSHVRGDNLENELAKELDCGRLFRLICKLDALLERPEHSINHAWSETGDRYILKLFRDFIFHSVGFDGEPILDIAHIVQCLNK</sequence>
<dbReference type="GO" id="GO:0005524">
    <property type="term" value="F:ATP binding"/>
    <property type="evidence" value="ECO:0007669"/>
    <property type="project" value="UniProtKB-KW"/>
</dbReference>
<evidence type="ECO:0000256" key="2">
    <source>
        <dbReference type="ARBA" id="ARBA00022741"/>
    </source>
</evidence>
<keyword evidence="2" id="KW-0547">Nucleotide-binding</keyword>
<dbReference type="PANTHER" id="PTHR12272">
    <property type="entry name" value="DEADENYLATION COMPLEX SUBUNIT PAN3"/>
    <property type="match status" value="1"/>
</dbReference>
<dbReference type="InterPro" id="IPR030844">
    <property type="entry name" value="PAN3"/>
</dbReference>
<protein>
    <recommendedName>
        <fullName evidence="4">Pan3 C-terminal knob domain-containing protein</fullName>
    </recommendedName>
</protein>
<feature type="domain" description="Pan3 C-terminal knob" evidence="4">
    <location>
        <begin position="14"/>
        <end position="113"/>
    </location>
</feature>
<evidence type="ECO:0000256" key="3">
    <source>
        <dbReference type="ARBA" id="ARBA00022840"/>
    </source>
</evidence>
<dbReference type="GO" id="GO:0000289">
    <property type="term" value="P:nuclear-transcribed mRNA poly(A) tail shortening"/>
    <property type="evidence" value="ECO:0007669"/>
    <property type="project" value="InterPro"/>
</dbReference>